<organism evidence="1 2">
    <name type="scientific">Noviherbaspirillum cavernae</name>
    <dbReference type="NCBI Taxonomy" id="2320862"/>
    <lineage>
        <taxon>Bacteria</taxon>
        <taxon>Pseudomonadati</taxon>
        <taxon>Pseudomonadota</taxon>
        <taxon>Betaproteobacteria</taxon>
        <taxon>Burkholderiales</taxon>
        <taxon>Oxalobacteraceae</taxon>
        <taxon>Noviherbaspirillum</taxon>
    </lineage>
</organism>
<evidence type="ECO:0000313" key="2">
    <source>
        <dbReference type="Proteomes" id="UP000285190"/>
    </source>
</evidence>
<protein>
    <submittedName>
        <fullName evidence="1">Uncharacterized protein</fullName>
    </submittedName>
</protein>
<sequence length="276" mass="30966">MRSPFGASLRIGLSGTRITLLHSGGWRQPRFRVLAEADVTNDARAAADHHMTTLRHLLQEAQCSKLLTTIILADDWVRYFMVTPPRNAVRLQDCKAAASLRFQTLYGESPGDWQLDADWDACRPFLACAIPRTLLDGLQRIAIEHRLTIVGIVPHFIAACNQWRKHWRPAAWFGTVHGNILTLGVRDRQRICTVRSTLLANDICHERHWLARHVSREALILNLSAPDQVQLCGDVPEQWITEAAGPFTYVQLDMPTPALDSPMSAGAILAMTGLRR</sequence>
<gene>
    <name evidence="1" type="ORF">D3870_03945</name>
</gene>
<dbReference type="AlphaFoldDB" id="A0A418WYP1"/>
<dbReference type="Proteomes" id="UP000285190">
    <property type="component" value="Unassembled WGS sequence"/>
</dbReference>
<proteinExistence type="predicted"/>
<accession>A0A418WYP1</accession>
<name>A0A418WYP1_9BURK</name>
<comment type="caution">
    <text evidence="1">The sequence shown here is derived from an EMBL/GenBank/DDBJ whole genome shotgun (WGS) entry which is preliminary data.</text>
</comment>
<keyword evidence="2" id="KW-1185">Reference proteome</keyword>
<evidence type="ECO:0000313" key="1">
    <source>
        <dbReference type="EMBL" id="RJG05282.1"/>
    </source>
</evidence>
<dbReference type="EMBL" id="QYUN01000002">
    <property type="protein sequence ID" value="RJG05282.1"/>
    <property type="molecule type" value="Genomic_DNA"/>
</dbReference>
<dbReference type="RefSeq" id="WP_119736846.1">
    <property type="nucleotide sequence ID" value="NZ_QYUN01000002.1"/>
</dbReference>
<dbReference type="OrthoDB" id="8560701at2"/>
<reference evidence="1 2" key="1">
    <citation type="submission" date="2018-09" db="EMBL/GenBank/DDBJ databases">
        <authorList>
            <person name="Zhu H."/>
        </authorList>
    </citation>
    <scope>NUCLEOTIDE SEQUENCE [LARGE SCALE GENOMIC DNA]</scope>
    <source>
        <strain evidence="1 2">K2R10-39</strain>
    </source>
</reference>